<dbReference type="InterPro" id="IPR003594">
    <property type="entry name" value="HATPase_dom"/>
</dbReference>
<sequence length="357" mass="40695">MTKLKLLYVDDERVNLTNFTIAFKKKYQIYTANSGPEALKIFQENDDIAIVVTDQRMPGMTGVELLQHIKEHNEDAIRIILTAYTDATDIIDSINKGHIYQYIVKPWVENEILQVLDKAGEIFLLVRENKRLVKELQRLSARLIDAQENERKRIAMELHDDIGQNLIALKMQFNNFCFQLESSDKEEIQETATIISSTLQRTLESTRCICQNLWPLVVEKFGCDLALKELLDNFSRDYSIEVISGGIQIQQYFSKHDQYQIYRILQEILNNIGKHSGTKKIKIQATCNEDSLCIEIADFGCGFDPPDLAGNQEKKGCLGLTTIRERATILGGSIDIQSCREKGTQCILVLPHSGALY</sequence>
<dbReference type="PROSITE" id="PS50110">
    <property type="entry name" value="RESPONSE_REGULATORY"/>
    <property type="match status" value="1"/>
</dbReference>
<comment type="catalytic activity">
    <reaction evidence="1">
        <text>ATP + protein L-histidine = ADP + protein N-phospho-L-histidine.</text>
        <dbReference type="EC" id="2.7.13.3"/>
    </reaction>
</comment>
<dbReference type="CDD" id="cd16917">
    <property type="entry name" value="HATPase_UhpB-NarQ-NarX-like"/>
    <property type="match status" value="1"/>
</dbReference>
<dbReference type="Gene3D" id="3.40.50.2300">
    <property type="match status" value="1"/>
</dbReference>
<dbReference type="SUPFAM" id="SSF52172">
    <property type="entry name" value="CheY-like"/>
    <property type="match status" value="1"/>
</dbReference>
<dbReference type="Pfam" id="PF02518">
    <property type="entry name" value="HATPase_c"/>
    <property type="match status" value="1"/>
</dbReference>
<dbReference type="GO" id="GO:0016020">
    <property type="term" value="C:membrane"/>
    <property type="evidence" value="ECO:0007669"/>
    <property type="project" value="InterPro"/>
</dbReference>
<keyword evidence="6" id="KW-0418">Kinase</keyword>
<evidence type="ECO:0000256" key="2">
    <source>
        <dbReference type="ARBA" id="ARBA00012438"/>
    </source>
</evidence>
<dbReference type="InterPro" id="IPR036890">
    <property type="entry name" value="HATPase_C_sf"/>
</dbReference>
<dbReference type="PANTHER" id="PTHR24421:SF10">
    <property type="entry name" value="NITRATE_NITRITE SENSOR PROTEIN NARQ"/>
    <property type="match status" value="1"/>
</dbReference>
<keyword evidence="5" id="KW-0547">Nucleotide-binding</keyword>
<accession>A0AAU8LW34</accession>
<dbReference type="GO" id="GO:0046983">
    <property type="term" value="F:protein dimerization activity"/>
    <property type="evidence" value="ECO:0007669"/>
    <property type="project" value="InterPro"/>
</dbReference>
<feature type="domain" description="Response regulatory" evidence="11">
    <location>
        <begin position="5"/>
        <end position="120"/>
    </location>
</feature>
<dbReference type="InterPro" id="IPR005467">
    <property type="entry name" value="His_kinase_dom"/>
</dbReference>
<feature type="domain" description="Histidine kinase" evidence="10">
    <location>
        <begin position="257"/>
        <end position="354"/>
    </location>
</feature>
<evidence type="ECO:0000256" key="5">
    <source>
        <dbReference type="ARBA" id="ARBA00022741"/>
    </source>
</evidence>
<reference evidence="12" key="1">
    <citation type="journal article" date="2024" name="Syst. Appl. Microbiol.">
        <title>First single-strain enrichments of Electrothrix cable bacteria, description of E. aestuarii sp. nov. and E. rattekaaiensis sp. nov., and proposal of a cable bacteria taxonomy following the rules of the SeqCode.</title>
        <authorList>
            <person name="Plum-Jensen L.E."/>
            <person name="Schramm A."/>
            <person name="Marshall I.P.G."/>
        </authorList>
    </citation>
    <scope>NUCLEOTIDE SEQUENCE</scope>
    <source>
        <strain evidence="12">Rat1</strain>
    </source>
</reference>
<dbReference type="PROSITE" id="PS50109">
    <property type="entry name" value="HIS_KIN"/>
    <property type="match status" value="1"/>
</dbReference>
<feature type="modified residue" description="4-aspartylphosphate" evidence="9">
    <location>
        <position position="54"/>
    </location>
</feature>
<name>A0AAU8LW34_9BACT</name>
<dbReference type="InterPro" id="IPR011712">
    <property type="entry name" value="Sig_transdc_His_kin_sub3_dim/P"/>
</dbReference>
<dbReference type="KEGG" id="eaj:Q3M24_01465"/>
<dbReference type="GO" id="GO:0000155">
    <property type="term" value="F:phosphorelay sensor kinase activity"/>
    <property type="evidence" value="ECO:0007669"/>
    <property type="project" value="InterPro"/>
</dbReference>
<keyword evidence="8" id="KW-0902">Two-component regulatory system</keyword>
<dbReference type="Gene3D" id="1.20.5.1930">
    <property type="match status" value="1"/>
</dbReference>
<dbReference type="EMBL" id="CP159373">
    <property type="protein sequence ID" value="XCN73446.1"/>
    <property type="molecule type" value="Genomic_DNA"/>
</dbReference>
<dbReference type="EC" id="2.7.13.3" evidence="2"/>
<keyword evidence="4" id="KW-0808">Transferase</keyword>
<protein>
    <recommendedName>
        <fullName evidence="2">histidine kinase</fullName>
        <ecNumber evidence="2">2.7.13.3</ecNumber>
    </recommendedName>
</protein>
<dbReference type="Gene3D" id="3.30.565.10">
    <property type="entry name" value="Histidine kinase-like ATPase, C-terminal domain"/>
    <property type="match status" value="1"/>
</dbReference>
<dbReference type="InterPro" id="IPR011006">
    <property type="entry name" value="CheY-like_superfamily"/>
</dbReference>
<evidence type="ECO:0000259" key="10">
    <source>
        <dbReference type="PROSITE" id="PS50109"/>
    </source>
</evidence>
<dbReference type="InterPro" id="IPR001789">
    <property type="entry name" value="Sig_transdc_resp-reg_receiver"/>
</dbReference>
<dbReference type="InterPro" id="IPR050482">
    <property type="entry name" value="Sensor_HK_TwoCompSys"/>
</dbReference>
<keyword evidence="7" id="KW-0067">ATP-binding</keyword>
<evidence type="ECO:0000256" key="9">
    <source>
        <dbReference type="PROSITE-ProRule" id="PRU00169"/>
    </source>
</evidence>
<evidence type="ECO:0000256" key="1">
    <source>
        <dbReference type="ARBA" id="ARBA00000085"/>
    </source>
</evidence>
<dbReference type="AlphaFoldDB" id="A0AAU8LW34"/>
<dbReference type="Pfam" id="PF07730">
    <property type="entry name" value="HisKA_3"/>
    <property type="match status" value="1"/>
</dbReference>
<dbReference type="CDD" id="cd17569">
    <property type="entry name" value="REC_HupR-like"/>
    <property type="match status" value="1"/>
</dbReference>
<organism evidence="12">
    <name type="scientific">Candidatus Electrothrix aestuarii</name>
    <dbReference type="NCBI Taxonomy" id="3062594"/>
    <lineage>
        <taxon>Bacteria</taxon>
        <taxon>Pseudomonadati</taxon>
        <taxon>Thermodesulfobacteriota</taxon>
        <taxon>Desulfobulbia</taxon>
        <taxon>Desulfobulbales</taxon>
        <taxon>Desulfobulbaceae</taxon>
        <taxon>Candidatus Electrothrix</taxon>
    </lineage>
</organism>
<evidence type="ECO:0000256" key="4">
    <source>
        <dbReference type="ARBA" id="ARBA00022679"/>
    </source>
</evidence>
<dbReference type="SMART" id="SM00448">
    <property type="entry name" value="REC"/>
    <property type="match status" value="1"/>
</dbReference>
<dbReference type="Pfam" id="PF00072">
    <property type="entry name" value="Response_reg"/>
    <property type="match status" value="1"/>
</dbReference>
<evidence type="ECO:0000256" key="7">
    <source>
        <dbReference type="ARBA" id="ARBA00022840"/>
    </source>
</evidence>
<evidence type="ECO:0000256" key="3">
    <source>
        <dbReference type="ARBA" id="ARBA00022553"/>
    </source>
</evidence>
<dbReference type="SUPFAM" id="SSF55874">
    <property type="entry name" value="ATPase domain of HSP90 chaperone/DNA topoisomerase II/histidine kinase"/>
    <property type="match status" value="1"/>
</dbReference>
<evidence type="ECO:0000259" key="11">
    <source>
        <dbReference type="PROSITE" id="PS50110"/>
    </source>
</evidence>
<dbReference type="GO" id="GO:0005524">
    <property type="term" value="F:ATP binding"/>
    <property type="evidence" value="ECO:0007669"/>
    <property type="project" value="UniProtKB-KW"/>
</dbReference>
<evidence type="ECO:0000313" key="12">
    <source>
        <dbReference type="EMBL" id="XCN73446.1"/>
    </source>
</evidence>
<proteinExistence type="predicted"/>
<evidence type="ECO:0000256" key="6">
    <source>
        <dbReference type="ARBA" id="ARBA00022777"/>
    </source>
</evidence>
<reference evidence="12" key="2">
    <citation type="submission" date="2024-06" db="EMBL/GenBank/DDBJ databases">
        <authorList>
            <person name="Plum-Jensen L.E."/>
            <person name="Schramm A."/>
            <person name="Marshall I.P.G."/>
        </authorList>
    </citation>
    <scope>NUCLEOTIDE SEQUENCE</scope>
    <source>
        <strain evidence="12">Rat1</strain>
    </source>
</reference>
<gene>
    <name evidence="12" type="ORF">Q3M24_01465</name>
</gene>
<dbReference type="SMART" id="SM00387">
    <property type="entry name" value="HATPase_c"/>
    <property type="match status" value="1"/>
</dbReference>
<dbReference type="PANTHER" id="PTHR24421">
    <property type="entry name" value="NITRATE/NITRITE SENSOR PROTEIN NARX-RELATED"/>
    <property type="match status" value="1"/>
</dbReference>
<evidence type="ECO:0000256" key="8">
    <source>
        <dbReference type="ARBA" id="ARBA00023012"/>
    </source>
</evidence>
<keyword evidence="3 9" id="KW-0597">Phosphoprotein</keyword>